<sequence length="281" mass="30918">MFEILNVPAMYVAIQVVLSLYASGRTTCITLDSGDGVSHAVTIYEGYALPHAIMTTKSVDLDWKMRAFGVLPTFLLHAFSSIAYSAFASIRKMCDERDKKTLERLRAERQVKIDELKEMRNYYITQQLIQRYDLDPAAKAAAATVLASKLGPDSGLKFHVEDGSNLNVLRGKSDDVELVPSSGLQKRKPSRPNSTTCTPSIHSDDETTPYSSSRNEGPRASEQGQIVVNHCNPQGPSAQDEGWLARFAALLVGEDPTQSYALICGNFHMHNGLESFTAKCP</sequence>
<evidence type="ECO:0000313" key="4">
    <source>
        <dbReference type="EMBL" id="KAE8731768.1"/>
    </source>
</evidence>
<dbReference type="SUPFAM" id="SSF53067">
    <property type="entry name" value="Actin-like ATPase domain"/>
    <property type="match status" value="2"/>
</dbReference>
<dbReference type="Gene3D" id="3.30.420.40">
    <property type="match status" value="2"/>
</dbReference>
<organism evidence="4 5">
    <name type="scientific">Hibiscus syriacus</name>
    <name type="common">Rose of Sharon</name>
    <dbReference type="NCBI Taxonomy" id="106335"/>
    <lineage>
        <taxon>Eukaryota</taxon>
        <taxon>Viridiplantae</taxon>
        <taxon>Streptophyta</taxon>
        <taxon>Embryophyta</taxon>
        <taxon>Tracheophyta</taxon>
        <taxon>Spermatophyta</taxon>
        <taxon>Magnoliopsida</taxon>
        <taxon>eudicotyledons</taxon>
        <taxon>Gunneridae</taxon>
        <taxon>Pentapetalae</taxon>
        <taxon>rosids</taxon>
        <taxon>malvids</taxon>
        <taxon>Malvales</taxon>
        <taxon>Malvaceae</taxon>
        <taxon>Malvoideae</taxon>
        <taxon>Hibiscus</taxon>
    </lineage>
</organism>
<reference evidence="4" key="1">
    <citation type="submission" date="2019-09" db="EMBL/GenBank/DDBJ databases">
        <title>Draft genome information of white flower Hibiscus syriacus.</title>
        <authorList>
            <person name="Kim Y.-M."/>
        </authorList>
    </citation>
    <scope>NUCLEOTIDE SEQUENCE [LARGE SCALE GENOMIC DNA]</scope>
    <source>
        <strain evidence="4">YM2019G1</strain>
    </source>
</reference>
<dbReference type="PANTHER" id="PTHR22166:SF12">
    <property type="entry name" value="ENDOPLASMIC RETICULUM JUNCTION FORMATION PROTEIN LUNAPARK"/>
    <property type="match status" value="1"/>
</dbReference>
<dbReference type="EMBL" id="VEPZ02000187">
    <property type="protein sequence ID" value="KAE8731768.1"/>
    <property type="molecule type" value="Genomic_DNA"/>
</dbReference>
<dbReference type="GO" id="GO:0071786">
    <property type="term" value="P:endoplasmic reticulum tubular network organization"/>
    <property type="evidence" value="ECO:0007669"/>
    <property type="project" value="InterPro"/>
</dbReference>
<feature type="compositionally biased region" description="Polar residues" evidence="1">
    <location>
        <begin position="191"/>
        <end position="201"/>
    </location>
</feature>
<keyword evidence="2" id="KW-0812">Transmembrane</keyword>
<protein>
    <submittedName>
        <fullName evidence="4">Detected protein of confused Function</fullName>
    </submittedName>
</protein>
<evidence type="ECO:0000313" key="5">
    <source>
        <dbReference type="Proteomes" id="UP000436088"/>
    </source>
</evidence>
<evidence type="ECO:0000256" key="2">
    <source>
        <dbReference type="SAM" id="Phobius"/>
    </source>
</evidence>
<evidence type="ECO:0000256" key="1">
    <source>
        <dbReference type="SAM" id="MobiDB-lite"/>
    </source>
</evidence>
<gene>
    <name evidence="4" type="ORF">F3Y22_tig00002655pilonHSYRG00053</name>
</gene>
<dbReference type="InterPro" id="IPR004000">
    <property type="entry name" value="Actin"/>
</dbReference>
<dbReference type="AlphaFoldDB" id="A0A6A3CWT9"/>
<evidence type="ECO:0000259" key="3">
    <source>
        <dbReference type="Pfam" id="PF10058"/>
    </source>
</evidence>
<dbReference type="InterPro" id="IPR043129">
    <property type="entry name" value="ATPase_NBD"/>
</dbReference>
<name>A0A6A3CWT9_HIBSY</name>
<dbReference type="InterPro" id="IPR019273">
    <property type="entry name" value="Lunapark_Znf"/>
</dbReference>
<dbReference type="Proteomes" id="UP000436088">
    <property type="component" value="Unassembled WGS sequence"/>
</dbReference>
<feature type="transmembrane region" description="Helical" evidence="2">
    <location>
        <begin position="67"/>
        <end position="90"/>
    </location>
</feature>
<dbReference type="InterPro" id="IPR040115">
    <property type="entry name" value="Lnp"/>
</dbReference>
<dbReference type="Pfam" id="PF00022">
    <property type="entry name" value="Actin"/>
    <property type="match status" value="1"/>
</dbReference>
<keyword evidence="2" id="KW-1133">Transmembrane helix</keyword>
<dbReference type="GO" id="GO:0071782">
    <property type="term" value="C:endoplasmic reticulum tubular network"/>
    <property type="evidence" value="ECO:0007669"/>
    <property type="project" value="TreeGrafter"/>
</dbReference>
<dbReference type="PANTHER" id="PTHR22166">
    <property type="entry name" value="ENDOPLASMIC RETICULUM JUNCTION FORMATION PROTEIN LUNAPARK"/>
    <property type="match status" value="1"/>
</dbReference>
<accession>A0A6A3CWT9</accession>
<feature type="domain" description="Lunapark zinc ribbon" evidence="3">
    <location>
        <begin position="243"/>
        <end position="274"/>
    </location>
</feature>
<proteinExistence type="predicted"/>
<comment type="caution">
    <text evidence="4">The sequence shown here is derived from an EMBL/GenBank/DDBJ whole genome shotgun (WGS) entry which is preliminary data.</text>
</comment>
<dbReference type="Pfam" id="PF10058">
    <property type="entry name" value="Zn_ribbon_10"/>
    <property type="match status" value="1"/>
</dbReference>
<keyword evidence="5" id="KW-1185">Reference proteome</keyword>
<keyword evidence="2" id="KW-0472">Membrane</keyword>
<feature type="region of interest" description="Disordered" evidence="1">
    <location>
        <begin position="177"/>
        <end position="222"/>
    </location>
</feature>